<dbReference type="PANTHER" id="PTHR30589:SF0">
    <property type="entry name" value="PHOSPHATIDYLGLYCEROL--PROLIPOPROTEIN DIACYLGLYCERYL TRANSFERASE"/>
    <property type="match status" value="1"/>
</dbReference>
<feature type="transmembrane region" description="Helical" evidence="7">
    <location>
        <begin position="208"/>
        <end position="225"/>
    </location>
</feature>
<dbReference type="UniPathway" id="UPA00664"/>
<feature type="transmembrane region" description="Helical" evidence="7">
    <location>
        <begin position="88"/>
        <end position="106"/>
    </location>
</feature>
<evidence type="ECO:0000256" key="1">
    <source>
        <dbReference type="ARBA" id="ARBA00007150"/>
    </source>
</evidence>
<evidence type="ECO:0000313" key="10">
    <source>
        <dbReference type="Proteomes" id="UP000324233"/>
    </source>
</evidence>
<feature type="transmembrane region" description="Helical" evidence="7">
    <location>
        <begin position="184"/>
        <end position="201"/>
    </location>
</feature>
<keyword evidence="10" id="KW-1185">Reference proteome</keyword>
<feature type="compositionally biased region" description="Low complexity" evidence="8">
    <location>
        <begin position="269"/>
        <end position="288"/>
    </location>
</feature>
<sequence length="299" mass="32375">MHPILFEMPAFGLKVHAYGVMILLACTGALSISAWRAGREGLRVNSVYELAAWLFTGGFIGARLLFIAQHPELVHSAADIVRSWQGGNVFYGCIMGGLVGTLIYWKRHPFPFLPMADAVAPGLAVGVMFGRIGCFLAGCCHGAVCGASWGIRFPAGSHAWMAHLDQGDLAPAAAWSLPVHPTQLYGALAGLLILAYLTWFFPRRRRDGEVMFWMMVLYAVTRWPIESLRGDDDALIAGMTISQIISIGLLALAGMLWVRLRRTPPGRLADGARGTMAAPAAAPAQPSRRGLRPSARFFS</sequence>
<comment type="function">
    <text evidence="7">Catalyzes the transfer of the diacylglyceryl group from phosphatidylglycerol to the sulfhydryl group of the N-terminal cysteine of a prolipoprotein, the first step in the formation of mature lipoproteins.</text>
</comment>
<comment type="subcellular location">
    <subcellularLocation>
        <location evidence="7">Cell membrane</location>
        <topology evidence="7">Multi-pass membrane protein</topology>
    </subcellularLocation>
</comment>
<accession>A0A5B9W7A9</accession>
<dbReference type="EMBL" id="CP042997">
    <property type="protein sequence ID" value="QEH36458.1"/>
    <property type="molecule type" value="Genomic_DNA"/>
</dbReference>
<evidence type="ECO:0000256" key="3">
    <source>
        <dbReference type="ARBA" id="ARBA00022679"/>
    </source>
</evidence>
<feature type="transmembrane region" description="Helical" evidence="7">
    <location>
        <begin position="237"/>
        <end position="258"/>
    </location>
</feature>
<organism evidence="9 10">
    <name type="scientific">Aquisphaera giovannonii</name>
    <dbReference type="NCBI Taxonomy" id="406548"/>
    <lineage>
        <taxon>Bacteria</taxon>
        <taxon>Pseudomonadati</taxon>
        <taxon>Planctomycetota</taxon>
        <taxon>Planctomycetia</taxon>
        <taxon>Isosphaerales</taxon>
        <taxon>Isosphaeraceae</taxon>
        <taxon>Aquisphaera</taxon>
    </lineage>
</organism>
<evidence type="ECO:0000256" key="5">
    <source>
        <dbReference type="ARBA" id="ARBA00022989"/>
    </source>
</evidence>
<comment type="similarity">
    <text evidence="1 7">Belongs to the Lgt family.</text>
</comment>
<dbReference type="GO" id="GO:0042158">
    <property type="term" value="P:lipoprotein biosynthetic process"/>
    <property type="evidence" value="ECO:0007669"/>
    <property type="project" value="UniProtKB-UniRule"/>
</dbReference>
<dbReference type="GO" id="GO:0005886">
    <property type="term" value="C:plasma membrane"/>
    <property type="evidence" value="ECO:0007669"/>
    <property type="project" value="UniProtKB-SubCell"/>
</dbReference>
<dbReference type="GO" id="GO:0008961">
    <property type="term" value="F:phosphatidylglycerol-prolipoprotein diacylglyceryl transferase activity"/>
    <property type="evidence" value="ECO:0007669"/>
    <property type="project" value="UniProtKB-UniRule"/>
</dbReference>
<feature type="transmembrane region" description="Helical" evidence="7">
    <location>
        <begin position="15"/>
        <end position="35"/>
    </location>
</feature>
<evidence type="ECO:0000256" key="2">
    <source>
        <dbReference type="ARBA" id="ARBA00022475"/>
    </source>
</evidence>
<dbReference type="EC" id="2.5.1.145" evidence="7"/>
<feature type="binding site" evidence="7">
    <location>
        <position position="131"/>
    </location>
    <ligand>
        <name>a 1,2-diacyl-sn-glycero-3-phospho-(1'-sn-glycerol)</name>
        <dbReference type="ChEBI" id="CHEBI:64716"/>
    </ligand>
</feature>
<dbReference type="PANTHER" id="PTHR30589">
    <property type="entry name" value="PROLIPOPROTEIN DIACYLGLYCERYL TRANSFERASE"/>
    <property type="match status" value="1"/>
</dbReference>
<gene>
    <name evidence="9" type="primary">lgt_1</name>
    <name evidence="7" type="synonym">lgt</name>
    <name evidence="9" type="ORF">OJF2_50220</name>
</gene>
<keyword evidence="9" id="KW-0449">Lipoprotein</keyword>
<keyword evidence="5 7" id="KW-1133">Transmembrane helix</keyword>
<feature type="region of interest" description="Disordered" evidence="8">
    <location>
        <begin position="269"/>
        <end position="299"/>
    </location>
</feature>
<evidence type="ECO:0000256" key="7">
    <source>
        <dbReference type="HAMAP-Rule" id="MF_01147"/>
    </source>
</evidence>
<dbReference type="HAMAP" id="MF_01147">
    <property type="entry name" value="Lgt"/>
    <property type="match status" value="1"/>
</dbReference>
<protein>
    <recommendedName>
        <fullName evidence="7">Phosphatidylglycerol--prolipoprotein diacylglyceryl transferase</fullName>
        <ecNumber evidence="7">2.5.1.145</ecNumber>
    </recommendedName>
</protein>
<keyword evidence="6 7" id="KW-0472">Membrane</keyword>
<dbReference type="Proteomes" id="UP000324233">
    <property type="component" value="Chromosome"/>
</dbReference>
<evidence type="ECO:0000313" key="9">
    <source>
        <dbReference type="EMBL" id="QEH36458.1"/>
    </source>
</evidence>
<proteinExistence type="inferred from homology"/>
<dbReference type="AlphaFoldDB" id="A0A5B9W7A9"/>
<keyword evidence="3 7" id="KW-0808">Transferase</keyword>
<dbReference type="KEGG" id="agv:OJF2_50220"/>
<comment type="catalytic activity">
    <reaction evidence="7">
        <text>L-cysteinyl-[prolipoprotein] + a 1,2-diacyl-sn-glycero-3-phospho-(1'-sn-glycerol) = an S-1,2-diacyl-sn-glyceryl-L-cysteinyl-[prolipoprotein] + sn-glycerol 1-phosphate + H(+)</text>
        <dbReference type="Rhea" id="RHEA:56712"/>
        <dbReference type="Rhea" id="RHEA-COMP:14679"/>
        <dbReference type="Rhea" id="RHEA-COMP:14680"/>
        <dbReference type="ChEBI" id="CHEBI:15378"/>
        <dbReference type="ChEBI" id="CHEBI:29950"/>
        <dbReference type="ChEBI" id="CHEBI:57685"/>
        <dbReference type="ChEBI" id="CHEBI:64716"/>
        <dbReference type="ChEBI" id="CHEBI:140658"/>
        <dbReference type="EC" id="2.5.1.145"/>
    </reaction>
</comment>
<keyword evidence="2 7" id="KW-1003">Cell membrane</keyword>
<feature type="transmembrane region" description="Helical" evidence="7">
    <location>
        <begin position="47"/>
        <end position="68"/>
    </location>
</feature>
<feature type="transmembrane region" description="Helical" evidence="7">
    <location>
        <begin position="118"/>
        <end position="151"/>
    </location>
</feature>
<dbReference type="RefSeq" id="WP_210420166.1">
    <property type="nucleotide sequence ID" value="NZ_CP042997.1"/>
</dbReference>
<reference evidence="9 10" key="1">
    <citation type="submission" date="2019-08" db="EMBL/GenBank/DDBJ databases">
        <title>Deep-cultivation of Planctomycetes and their phenomic and genomic characterization uncovers novel biology.</title>
        <authorList>
            <person name="Wiegand S."/>
            <person name="Jogler M."/>
            <person name="Boedeker C."/>
            <person name="Pinto D."/>
            <person name="Vollmers J."/>
            <person name="Rivas-Marin E."/>
            <person name="Kohn T."/>
            <person name="Peeters S.H."/>
            <person name="Heuer A."/>
            <person name="Rast P."/>
            <person name="Oberbeckmann S."/>
            <person name="Bunk B."/>
            <person name="Jeske O."/>
            <person name="Meyerdierks A."/>
            <person name="Storesund J.E."/>
            <person name="Kallscheuer N."/>
            <person name="Luecker S."/>
            <person name="Lage O.M."/>
            <person name="Pohl T."/>
            <person name="Merkel B.J."/>
            <person name="Hornburger P."/>
            <person name="Mueller R.-W."/>
            <person name="Bruemmer F."/>
            <person name="Labrenz M."/>
            <person name="Spormann A.M."/>
            <person name="Op den Camp H."/>
            <person name="Overmann J."/>
            <person name="Amann R."/>
            <person name="Jetten M.S.M."/>
            <person name="Mascher T."/>
            <person name="Medema M.H."/>
            <person name="Devos D.P."/>
            <person name="Kaster A.-K."/>
            <person name="Ovreas L."/>
            <person name="Rohde M."/>
            <person name="Galperin M.Y."/>
            <person name="Jogler C."/>
        </authorList>
    </citation>
    <scope>NUCLEOTIDE SEQUENCE [LARGE SCALE GENOMIC DNA]</scope>
    <source>
        <strain evidence="9 10">OJF2</strain>
    </source>
</reference>
<evidence type="ECO:0000256" key="8">
    <source>
        <dbReference type="SAM" id="MobiDB-lite"/>
    </source>
</evidence>
<comment type="pathway">
    <text evidence="7">Protein modification; lipoprotein biosynthesis (diacylglyceryl transfer).</text>
</comment>
<dbReference type="Pfam" id="PF01790">
    <property type="entry name" value="LGT"/>
    <property type="match status" value="1"/>
</dbReference>
<name>A0A5B9W7A9_9BACT</name>
<evidence type="ECO:0000256" key="4">
    <source>
        <dbReference type="ARBA" id="ARBA00022692"/>
    </source>
</evidence>
<evidence type="ECO:0000256" key="6">
    <source>
        <dbReference type="ARBA" id="ARBA00023136"/>
    </source>
</evidence>
<dbReference type="InterPro" id="IPR001640">
    <property type="entry name" value="Lgt"/>
</dbReference>
<keyword evidence="9" id="KW-0328">Glycosyltransferase</keyword>
<keyword evidence="4 7" id="KW-0812">Transmembrane</keyword>